<evidence type="ECO:0000313" key="3">
    <source>
        <dbReference type="Proteomes" id="UP000034883"/>
    </source>
</evidence>
<proteinExistence type="predicted"/>
<protein>
    <submittedName>
        <fullName evidence="2">Uncharacterized protein</fullName>
    </submittedName>
</protein>
<keyword evidence="3" id="KW-1185">Reference proteome</keyword>
<feature type="region of interest" description="Disordered" evidence="1">
    <location>
        <begin position="87"/>
        <end position="107"/>
    </location>
</feature>
<dbReference type="AlphaFoldDB" id="A0A0F6SDZ2"/>
<sequence length="107" mass="11137">MLLLAELLESGIHPRLRADAARAYATEVRGQAESLRAHVGAAAAPARTVALLEKVHVALGRVAHAGLASLKRAYKANGFSEAEIHSVIPDRPASRKATPAGGDPNDA</sequence>
<evidence type="ECO:0000313" key="2">
    <source>
        <dbReference type="EMBL" id="AKF04289.1"/>
    </source>
</evidence>
<organism evidence="2 3">
    <name type="scientific">Sandaracinus amylolyticus</name>
    <dbReference type="NCBI Taxonomy" id="927083"/>
    <lineage>
        <taxon>Bacteria</taxon>
        <taxon>Pseudomonadati</taxon>
        <taxon>Myxococcota</taxon>
        <taxon>Polyangia</taxon>
        <taxon>Polyangiales</taxon>
        <taxon>Sandaracinaceae</taxon>
        <taxon>Sandaracinus</taxon>
    </lineage>
</organism>
<dbReference type="EMBL" id="CP011125">
    <property type="protein sequence ID" value="AKF04289.1"/>
    <property type="molecule type" value="Genomic_DNA"/>
</dbReference>
<dbReference type="KEGG" id="samy:DB32_001438"/>
<dbReference type="Proteomes" id="UP000034883">
    <property type="component" value="Chromosome"/>
</dbReference>
<reference evidence="2 3" key="1">
    <citation type="submission" date="2015-03" db="EMBL/GenBank/DDBJ databases">
        <title>Genome assembly of Sandaracinus amylolyticus DSM 53668.</title>
        <authorList>
            <person name="Sharma G."/>
            <person name="Subramanian S."/>
        </authorList>
    </citation>
    <scope>NUCLEOTIDE SEQUENCE [LARGE SCALE GENOMIC DNA]</scope>
    <source>
        <strain evidence="2 3">DSM 53668</strain>
    </source>
</reference>
<gene>
    <name evidence="2" type="ORF">DB32_001438</name>
</gene>
<name>A0A0F6SDZ2_9BACT</name>
<evidence type="ECO:0000256" key="1">
    <source>
        <dbReference type="SAM" id="MobiDB-lite"/>
    </source>
</evidence>
<accession>A0A0F6SDZ2</accession>